<feature type="transmembrane region" description="Helical" evidence="1">
    <location>
        <begin position="25"/>
        <end position="44"/>
    </location>
</feature>
<feature type="transmembrane region" description="Helical" evidence="1">
    <location>
        <begin position="113"/>
        <end position="136"/>
    </location>
</feature>
<proteinExistence type="predicted"/>
<comment type="caution">
    <text evidence="3">The sequence shown here is derived from an EMBL/GenBank/DDBJ whole genome shotgun (WGS) entry which is preliminary data.</text>
</comment>
<protein>
    <submittedName>
        <fullName evidence="3">Transmembrane protein with metallophosphoesterase domain</fullName>
    </submittedName>
</protein>
<dbReference type="AlphaFoldDB" id="A0A210PF34"/>
<accession>A0A210PF34</accession>
<feature type="domain" description="Calcineurin-like phosphoesterase" evidence="2">
    <location>
        <begin position="227"/>
        <end position="401"/>
    </location>
</feature>
<gene>
    <name evidence="3" type="ORF">KP79_PYT13389</name>
</gene>
<dbReference type="Pfam" id="PF00149">
    <property type="entry name" value="Metallophos"/>
    <property type="match status" value="1"/>
</dbReference>
<feature type="transmembrane region" description="Helical" evidence="1">
    <location>
        <begin position="64"/>
        <end position="80"/>
    </location>
</feature>
<reference evidence="3 4" key="1">
    <citation type="journal article" date="2017" name="Nat. Ecol. Evol.">
        <title>Scallop genome provides insights into evolution of bilaterian karyotype and development.</title>
        <authorList>
            <person name="Wang S."/>
            <person name="Zhang J."/>
            <person name="Jiao W."/>
            <person name="Li J."/>
            <person name="Xun X."/>
            <person name="Sun Y."/>
            <person name="Guo X."/>
            <person name="Huan P."/>
            <person name="Dong B."/>
            <person name="Zhang L."/>
            <person name="Hu X."/>
            <person name="Sun X."/>
            <person name="Wang J."/>
            <person name="Zhao C."/>
            <person name="Wang Y."/>
            <person name="Wang D."/>
            <person name="Huang X."/>
            <person name="Wang R."/>
            <person name="Lv J."/>
            <person name="Li Y."/>
            <person name="Zhang Z."/>
            <person name="Liu B."/>
            <person name="Lu W."/>
            <person name="Hui Y."/>
            <person name="Liang J."/>
            <person name="Zhou Z."/>
            <person name="Hou R."/>
            <person name="Li X."/>
            <person name="Liu Y."/>
            <person name="Li H."/>
            <person name="Ning X."/>
            <person name="Lin Y."/>
            <person name="Zhao L."/>
            <person name="Xing Q."/>
            <person name="Dou J."/>
            <person name="Li Y."/>
            <person name="Mao J."/>
            <person name="Guo H."/>
            <person name="Dou H."/>
            <person name="Li T."/>
            <person name="Mu C."/>
            <person name="Jiang W."/>
            <person name="Fu Q."/>
            <person name="Fu X."/>
            <person name="Miao Y."/>
            <person name="Liu J."/>
            <person name="Yu Q."/>
            <person name="Li R."/>
            <person name="Liao H."/>
            <person name="Li X."/>
            <person name="Kong Y."/>
            <person name="Jiang Z."/>
            <person name="Chourrout D."/>
            <person name="Li R."/>
            <person name="Bao Z."/>
        </authorList>
    </citation>
    <scope>NUCLEOTIDE SEQUENCE [LARGE SCALE GENOMIC DNA]</scope>
    <source>
        <strain evidence="3 4">PY_sf001</strain>
    </source>
</reference>
<evidence type="ECO:0000256" key="1">
    <source>
        <dbReference type="SAM" id="Phobius"/>
    </source>
</evidence>
<dbReference type="InterPro" id="IPR029052">
    <property type="entry name" value="Metallo-depent_PP-like"/>
</dbReference>
<dbReference type="Gene3D" id="3.60.21.10">
    <property type="match status" value="1"/>
</dbReference>
<dbReference type="EMBL" id="NEDP02076742">
    <property type="protein sequence ID" value="OWF35077.1"/>
    <property type="molecule type" value="Genomic_DNA"/>
</dbReference>
<sequence length="460" mass="52171">MIDIGCCNRGKEVQAKRKMPNVMRYIWAGTLGLTILVIIVYYFNKWVMSLTDYSLKGRIIRAEFIVFIQSVLGCVSYFVWRNTKNIFSLKKKSPKNLDRNSESRFRSDTGGRFWKLIILVYFFLAHGSYISNVFFVQTNPHMYSVVSYFMLGFHVQMATGLVLVTILNFFVKLVSEQTLRHRAAVIMAIIYAVTFSMYGFYNTRKLPTITNTTISVKDLPDNLEGLTITHIPDIHLGPVNGRREMNRIVKMVNNIHSDLVVIVGDLVDGGLDDLRKAADPIKNIRSKYGTFFVTGNHEYYASAVDDWFVYLESIGVTVLHNSNVNLPKHAPPSQQICLVGTDDLEASRIHYKDHGFNLDKAIKGCSADQPRLLLAHQPKAAEMAFASEHRIDLILSGHTHGGQMFPLVIGAYLTNPYYVGLYPHGQHSHIYVSQGTNFWGIPMRTFTSKEIAVITLKKKV</sequence>
<dbReference type="SUPFAM" id="SSF56300">
    <property type="entry name" value="Metallo-dependent phosphatases"/>
    <property type="match status" value="1"/>
</dbReference>
<name>A0A210PF34_MIZYE</name>
<dbReference type="InterPro" id="IPR004843">
    <property type="entry name" value="Calcineurin-like_PHP"/>
</dbReference>
<dbReference type="PANTHER" id="PTHR31302">
    <property type="entry name" value="TRANSMEMBRANE PROTEIN WITH METALLOPHOSPHOESTERASE DOMAIN-RELATED"/>
    <property type="match status" value="1"/>
</dbReference>
<feature type="transmembrane region" description="Helical" evidence="1">
    <location>
        <begin position="148"/>
        <end position="171"/>
    </location>
</feature>
<dbReference type="CDD" id="cd07385">
    <property type="entry name" value="MPP_YkuE_C"/>
    <property type="match status" value="1"/>
</dbReference>
<dbReference type="GO" id="GO:0016787">
    <property type="term" value="F:hydrolase activity"/>
    <property type="evidence" value="ECO:0007669"/>
    <property type="project" value="InterPro"/>
</dbReference>
<dbReference type="OrthoDB" id="783096at2759"/>
<dbReference type="PANTHER" id="PTHR31302:SF0">
    <property type="entry name" value="TRANSMEMBRANE PROTEIN WITH METALLOPHOSPHOESTERASE DOMAIN"/>
    <property type="match status" value="1"/>
</dbReference>
<evidence type="ECO:0000259" key="2">
    <source>
        <dbReference type="Pfam" id="PF00149"/>
    </source>
</evidence>
<organism evidence="3 4">
    <name type="scientific">Mizuhopecten yessoensis</name>
    <name type="common">Japanese scallop</name>
    <name type="synonym">Patinopecten yessoensis</name>
    <dbReference type="NCBI Taxonomy" id="6573"/>
    <lineage>
        <taxon>Eukaryota</taxon>
        <taxon>Metazoa</taxon>
        <taxon>Spiralia</taxon>
        <taxon>Lophotrochozoa</taxon>
        <taxon>Mollusca</taxon>
        <taxon>Bivalvia</taxon>
        <taxon>Autobranchia</taxon>
        <taxon>Pteriomorphia</taxon>
        <taxon>Pectinida</taxon>
        <taxon>Pectinoidea</taxon>
        <taxon>Pectinidae</taxon>
        <taxon>Mizuhopecten</taxon>
    </lineage>
</organism>
<dbReference type="InterPro" id="IPR051158">
    <property type="entry name" value="Metallophosphoesterase_sf"/>
</dbReference>
<evidence type="ECO:0000313" key="3">
    <source>
        <dbReference type="EMBL" id="OWF35077.1"/>
    </source>
</evidence>
<keyword evidence="4" id="KW-1185">Reference proteome</keyword>
<keyword evidence="1" id="KW-1133">Transmembrane helix</keyword>
<keyword evidence="1 3" id="KW-0812">Transmembrane</keyword>
<feature type="transmembrane region" description="Helical" evidence="1">
    <location>
        <begin position="183"/>
        <end position="201"/>
    </location>
</feature>
<evidence type="ECO:0000313" key="4">
    <source>
        <dbReference type="Proteomes" id="UP000242188"/>
    </source>
</evidence>
<keyword evidence="1" id="KW-0472">Membrane</keyword>
<dbReference type="Proteomes" id="UP000242188">
    <property type="component" value="Unassembled WGS sequence"/>
</dbReference>
<dbReference type="STRING" id="6573.A0A210PF34"/>